<keyword evidence="3" id="KW-1185">Reference proteome</keyword>
<accession>A0AAV7P866</accession>
<dbReference type="Proteomes" id="UP001066276">
    <property type="component" value="Chromosome 7"/>
</dbReference>
<feature type="compositionally biased region" description="Basic and acidic residues" evidence="1">
    <location>
        <begin position="125"/>
        <end position="134"/>
    </location>
</feature>
<feature type="compositionally biased region" description="Polar residues" evidence="1">
    <location>
        <begin position="67"/>
        <end position="76"/>
    </location>
</feature>
<organism evidence="2 3">
    <name type="scientific">Pleurodeles waltl</name>
    <name type="common">Iberian ribbed newt</name>
    <dbReference type="NCBI Taxonomy" id="8319"/>
    <lineage>
        <taxon>Eukaryota</taxon>
        <taxon>Metazoa</taxon>
        <taxon>Chordata</taxon>
        <taxon>Craniata</taxon>
        <taxon>Vertebrata</taxon>
        <taxon>Euteleostomi</taxon>
        <taxon>Amphibia</taxon>
        <taxon>Batrachia</taxon>
        <taxon>Caudata</taxon>
        <taxon>Salamandroidea</taxon>
        <taxon>Salamandridae</taxon>
        <taxon>Pleurodelinae</taxon>
        <taxon>Pleurodeles</taxon>
    </lineage>
</organism>
<gene>
    <name evidence="2" type="ORF">NDU88_000397</name>
</gene>
<protein>
    <submittedName>
        <fullName evidence="2">Uncharacterized protein</fullName>
    </submittedName>
</protein>
<comment type="caution">
    <text evidence="2">The sequence shown here is derived from an EMBL/GenBank/DDBJ whole genome shotgun (WGS) entry which is preliminary data.</text>
</comment>
<evidence type="ECO:0000313" key="2">
    <source>
        <dbReference type="EMBL" id="KAJ1121888.1"/>
    </source>
</evidence>
<dbReference type="AlphaFoldDB" id="A0AAV7P866"/>
<evidence type="ECO:0000256" key="1">
    <source>
        <dbReference type="SAM" id="MobiDB-lite"/>
    </source>
</evidence>
<reference evidence="2" key="1">
    <citation type="journal article" date="2022" name="bioRxiv">
        <title>Sequencing and chromosome-scale assembly of the giantPleurodeles waltlgenome.</title>
        <authorList>
            <person name="Brown T."/>
            <person name="Elewa A."/>
            <person name="Iarovenko S."/>
            <person name="Subramanian E."/>
            <person name="Araus A.J."/>
            <person name="Petzold A."/>
            <person name="Susuki M."/>
            <person name="Suzuki K.-i.T."/>
            <person name="Hayashi T."/>
            <person name="Toyoda A."/>
            <person name="Oliveira C."/>
            <person name="Osipova E."/>
            <person name="Leigh N.D."/>
            <person name="Simon A."/>
            <person name="Yun M.H."/>
        </authorList>
    </citation>
    <scope>NUCLEOTIDE SEQUENCE</scope>
    <source>
        <strain evidence="2">20211129_DDA</strain>
        <tissue evidence="2">Liver</tissue>
    </source>
</reference>
<name>A0AAV7P866_PLEWA</name>
<evidence type="ECO:0000313" key="3">
    <source>
        <dbReference type="Proteomes" id="UP001066276"/>
    </source>
</evidence>
<dbReference type="EMBL" id="JANPWB010000011">
    <property type="protein sequence ID" value="KAJ1121888.1"/>
    <property type="molecule type" value="Genomic_DNA"/>
</dbReference>
<feature type="region of interest" description="Disordered" evidence="1">
    <location>
        <begin position="1"/>
        <end position="142"/>
    </location>
</feature>
<sequence>MHGVQLDDLSCRSDQMAGPQGHKGSPGALASGARRQRPGWGLPPQGLPEPWPGASELKPEGKASLGLTDSQAQAPQGTGGWRMGAPAPGPGRGQGPGAQSKLSEHSHALESSPDPVPGALPPGRLEGESQDRGSHTGACRGP</sequence>
<proteinExistence type="predicted"/>